<proteinExistence type="inferred from homology"/>
<dbReference type="InterPro" id="IPR016182">
    <property type="entry name" value="Cu_amine_oxidase_N-reg"/>
</dbReference>
<dbReference type="SUPFAM" id="SSF54416">
    <property type="entry name" value="Amine oxidase N-terminal region"/>
    <property type="match status" value="2"/>
</dbReference>
<feature type="domain" description="Copper amine oxidase N3-terminal" evidence="13">
    <location>
        <begin position="127"/>
        <end position="225"/>
    </location>
</feature>
<dbReference type="InterPro" id="IPR015802">
    <property type="entry name" value="Cu_amine_oxidase_N3"/>
</dbReference>
<dbReference type="Pfam" id="PF02728">
    <property type="entry name" value="Cu_amine_oxidN3"/>
    <property type="match status" value="1"/>
</dbReference>
<comment type="caution">
    <text evidence="14">The sequence shown here is derived from an EMBL/GenBank/DDBJ whole genome shotgun (WGS) entry which is preliminary data.</text>
</comment>
<evidence type="ECO:0000313" key="14">
    <source>
        <dbReference type="EMBL" id="KAG9456431.1"/>
    </source>
</evidence>
<protein>
    <recommendedName>
        <fullName evidence="9">Amine oxidase</fullName>
        <ecNumber evidence="9">1.4.3.-</ecNumber>
    </recommendedName>
</protein>
<organism evidence="14 15">
    <name type="scientific">Aristolochia fimbriata</name>
    <name type="common">White veined hardy Dutchman's pipe vine</name>
    <dbReference type="NCBI Taxonomy" id="158543"/>
    <lineage>
        <taxon>Eukaryota</taxon>
        <taxon>Viridiplantae</taxon>
        <taxon>Streptophyta</taxon>
        <taxon>Embryophyta</taxon>
        <taxon>Tracheophyta</taxon>
        <taxon>Spermatophyta</taxon>
        <taxon>Magnoliopsida</taxon>
        <taxon>Magnoliidae</taxon>
        <taxon>Piperales</taxon>
        <taxon>Aristolochiaceae</taxon>
        <taxon>Aristolochia</taxon>
    </lineage>
</organism>
<keyword evidence="2 9" id="KW-0479">Metal-binding</keyword>
<dbReference type="FunFam" id="3.10.450.40:FF:000012">
    <property type="entry name" value="Amine oxidase"/>
    <property type="match status" value="1"/>
</dbReference>
<dbReference type="PANTHER" id="PTHR10638">
    <property type="entry name" value="COPPER AMINE OXIDASE"/>
    <property type="match status" value="1"/>
</dbReference>
<dbReference type="Pfam" id="PF02727">
    <property type="entry name" value="Cu_amine_oxidN2"/>
    <property type="match status" value="1"/>
</dbReference>
<evidence type="ECO:0000259" key="11">
    <source>
        <dbReference type="Pfam" id="PF01179"/>
    </source>
</evidence>
<keyword evidence="15" id="KW-1185">Reference proteome</keyword>
<dbReference type="InterPro" id="IPR015800">
    <property type="entry name" value="Cu_amine_oxidase_N2"/>
</dbReference>
<comment type="cofactor">
    <cofactor evidence="9">
        <name>Cu cation</name>
        <dbReference type="ChEBI" id="CHEBI:23378"/>
    </cofactor>
    <text evidence="9">Contains 1 topaquinone per subunit.</text>
</comment>
<dbReference type="GO" id="GO:0048038">
    <property type="term" value="F:quinone binding"/>
    <property type="evidence" value="ECO:0007669"/>
    <property type="project" value="InterPro"/>
</dbReference>
<dbReference type="Gene3D" id="2.70.98.20">
    <property type="entry name" value="Copper amine oxidase, catalytic domain"/>
    <property type="match status" value="1"/>
</dbReference>
<dbReference type="EMBL" id="JAINDJ010000002">
    <property type="protein sequence ID" value="KAG9456431.1"/>
    <property type="molecule type" value="Genomic_DNA"/>
</dbReference>
<evidence type="ECO:0000256" key="2">
    <source>
        <dbReference type="ARBA" id="ARBA00022723"/>
    </source>
</evidence>
<reference evidence="14 15" key="1">
    <citation type="submission" date="2021-07" db="EMBL/GenBank/DDBJ databases">
        <title>The Aristolochia fimbriata genome: insights into angiosperm evolution, floral development and chemical biosynthesis.</title>
        <authorList>
            <person name="Jiao Y."/>
        </authorList>
    </citation>
    <scope>NUCLEOTIDE SEQUENCE [LARGE SCALE GENOMIC DNA]</scope>
    <source>
        <strain evidence="14">IBCAS-2021</strain>
        <tissue evidence="14">Leaf</tissue>
    </source>
</reference>
<gene>
    <name evidence="14" type="ORF">H6P81_000939</name>
</gene>
<evidence type="ECO:0000256" key="3">
    <source>
        <dbReference type="ARBA" id="ARBA00022772"/>
    </source>
</evidence>
<feature type="domain" description="Copper amine oxidase catalytic" evidence="11">
    <location>
        <begin position="250"/>
        <end position="661"/>
    </location>
</feature>
<dbReference type="PANTHER" id="PTHR10638:SF71">
    <property type="entry name" value="AMINE OXIDASE"/>
    <property type="match status" value="1"/>
</dbReference>
<keyword evidence="5 9" id="KW-0186">Copper</keyword>
<dbReference type="Pfam" id="PF01179">
    <property type="entry name" value="Cu_amine_oxid"/>
    <property type="match status" value="1"/>
</dbReference>
<evidence type="ECO:0000256" key="7">
    <source>
        <dbReference type="PIRSR" id="PIRSR600269-50"/>
    </source>
</evidence>
<evidence type="ECO:0000256" key="10">
    <source>
        <dbReference type="SAM" id="SignalP"/>
    </source>
</evidence>
<dbReference type="AlphaFoldDB" id="A0AAV7F8N3"/>
<dbReference type="FunFam" id="2.70.98.20:FF:000004">
    <property type="entry name" value="Amine oxidase"/>
    <property type="match status" value="1"/>
</dbReference>
<evidence type="ECO:0000256" key="6">
    <source>
        <dbReference type="ARBA" id="ARBA00023157"/>
    </source>
</evidence>
<name>A0AAV7F8N3_ARIFI</name>
<dbReference type="GO" id="GO:0008131">
    <property type="term" value="F:primary methylamine oxidase activity"/>
    <property type="evidence" value="ECO:0007669"/>
    <property type="project" value="InterPro"/>
</dbReference>
<evidence type="ECO:0000259" key="13">
    <source>
        <dbReference type="Pfam" id="PF02728"/>
    </source>
</evidence>
<dbReference type="SUPFAM" id="SSF49998">
    <property type="entry name" value="Amine oxidase catalytic domain"/>
    <property type="match status" value="1"/>
</dbReference>
<feature type="chain" id="PRO_5043910945" description="Amine oxidase" evidence="10">
    <location>
        <begin position="26"/>
        <end position="687"/>
    </location>
</feature>
<dbReference type="InterPro" id="IPR015798">
    <property type="entry name" value="Cu_amine_oxidase_C"/>
</dbReference>
<evidence type="ECO:0000256" key="9">
    <source>
        <dbReference type="RuleBase" id="RU000672"/>
    </source>
</evidence>
<dbReference type="EC" id="1.4.3.-" evidence="9"/>
<keyword evidence="6" id="KW-1015">Disulfide bond</keyword>
<sequence>MRFFFSFSFSLFFFFFFFFFFSTSALSSSSNHPLDPLTPSEIQKVTSIIQATSSLAKLHNFTFHYVGLDEPDKPELLSWHSHPASRPKPPRRAFVMARAQRKAHEFVIDLDRGSVASHDIYNGIGYPPVSFEEQNAAAALPLSHPPFIESVKKRGLDVALVVCSAYPAAWFGETNAPKRRQTRLLCFYRGETENLYVMPLEGISFLVDLDEMKIIDYADRFVVPVPTSDGTDYRASKQKPPFGPSTKPVKMVQPQGTSLVVQGHTIRWANWNFHLGFDFRAGPVLSLASIYDPEKHKFRNVLYKARVSELFVPYMDPTEEWYYRAYFDAGEYGFGQCTVPLEPQNDCPETAVFMDAYYAGLNGQPVKIENAVCIFERATGHASWRHTELSIPDKVVREVRPETTLVVRSASVIGNYDYIIDWEFKMGGSIKVRVGLSGVVQVKAVDYTHKDQMKEDAYGTILAENTIGVHHDHFLTFYLDLDVDGSDNSFVKMKMQPMRTDGEFPRKSYWTAVEETAKTEADARIALGGSAADLVVTNPNKKTKVGNHHGYRLISGPPAASLLSDDDFPQKRAAFTKHQVWVTPYNRSEQWAAGMYTDQSRGEDTLDVWSRRNREIENKDIVLWYVMGFHHIPCQEDFPIMPTLSGGFELRPTNFFEYNPILKTKPPHLEHQLNNHTALSTGGVFHP</sequence>
<evidence type="ECO:0000256" key="1">
    <source>
        <dbReference type="ARBA" id="ARBA00007983"/>
    </source>
</evidence>
<feature type="signal peptide" evidence="10">
    <location>
        <begin position="1"/>
        <end position="25"/>
    </location>
</feature>
<dbReference type="Proteomes" id="UP000825729">
    <property type="component" value="Unassembled WGS sequence"/>
</dbReference>
<dbReference type="InterPro" id="IPR036460">
    <property type="entry name" value="Cu_amine_oxidase_C_sf"/>
</dbReference>
<keyword evidence="10" id="KW-0732">Signal</keyword>
<comment type="PTM">
    <text evidence="8 9">Topaquinone (TPQ) is generated by copper-dependent autoxidation of a specific tyrosyl residue.</text>
</comment>
<evidence type="ECO:0000256" key="4">
    <source>
        <dbReference type="ARBA" id="ARBA00023002"/>
    </source>
</evidence>
<keyword evidence="3 7" id="KW-0801">TPQ</keyword>
<feature type="active site" description="Proton acceptor" evidence="7">
    <location>
        <position position="328"/>
    </location>
</feature>
<evidence type="ECO:0000256" key="8">
    <source>
        <dbReference type="PIRSR" id="PIRSR600269-51"/>
    </source>
</evidence>
<feature type="domain" description="Copper amine oxidase N2-terminal" evidence="12">
    <location>
        <begin position="32"/>
        <end position="120"/>
    </location>
</feature>
<feature type="active site" description="Schiff-base intermediate with substrate; via topaquinone" evidence="7">
    <location>
        <position position="416"/>
    </location>
</feature>
<comment type="similarity">
    <text evidence="1 9">Belongs to the copper/topaquinone oxidase family.</text>
</comment>
<keyword evidence="4 9" id="KW-0560">Oxidoreductase</keyword>
<accession>A0AAV7F8N3</accession>
<dbReference type="InterPro" id="IPR000269">
    <property type="entry name" value="Cu_amine_oxidase"/>
</dbReference>
<dbReference type="GO" id="GO:0005507">
    <property type="term" value="F:copper ion binding"/>
    <property type="evidence" value="ECO:0007669"/>
    <property type="project" value="InterPro"/>
</dbReference>
<evidence type="ECO:0000256" key="5">
    <source>
        <dbReference type="ARBA" id="ARBA00023008"/>
    </source>
</evidence>
<feature type="modified residue" description="2',4',5'-topaquinone" evidence="8">
    <location>
        <position position="416"/>
    </location>
</feature>
<dbReference type="Gene3D" id="3.10.450.40">
    <property type="match status" value="2"/>
</dbReference>
<evidence type="ECO:0000259" key="12">
    <source>
        <dbReference type="Pfam" id="PF02727"/>
    </source>
</evidence>
<evidence type="ECO:0000313" key="15">
    <source>
        <dbReference type="Proteomes" id="UP000825729"/>
    </source>
</evidence>
<dbReference type="GO" id="GO:0009308">
    <property type="term" value="P:amine metabolic process"/>
    <property type="evidence" value="ECO:0007669"/>
    <property type="project" value="UniProtKB-UniRule"/>
</dbReference>